<accession>A0A6N7XZA4</accession>
<protein>
    <submittedName>
        <fullName evidence="3">Helicase</fullName>
    </submittedName>
</protein>
<dbReference type="AlphaFoldDB" id="A0A6N7XZA4"/>
<dbReference type="PROSITE" id="PS51192">
    <property type="entry name" value="HELICASE_ATP_BIND_1"/>
    <property type="match status" value="1"/>
</dbReference>
<dbReference type="GO" id="GO:0005524">
    <property type="term" value="F:ATP binding"/>
    <property type="evidence" value="ECO:0007669"/>
    <property type="project" value="InterPro"/>
</dbReference>
<comment type="caution">
    <text evidence="3">The sequence shown here is derived from an EMBL/GenBank/DDBJ whole genome shotgun (WGS) entry which is preliminary data.</text>
</comment>
<dbReference type="Gene3D" id="3.40.50.300">
    <property type="entry name" value="P-loop containing nucleotide triphosphate hydrolases"/>
    <property type="match status" value="2"/>
</dbReference>
<dbReference type="GO" id="GO:0031297">
    <property type="term" value="P:replication fork processing"/>
    <property type="evidence" value="ECO:0007669"/>
    <property type="project" value="TreeGrafter"/>
</dbReference>
<dbReference type="InterPro" id="IPR014001">
    <property type="entry name" value="Helicase_ATP-bd"/>
</dbReference>
<name>A0A6N7XZA4_9FIRM</name>
<dbReference type="SMART" id="SM00487">
    <property type="entry name" value="DEXDc"/>
    <property type="match status" value="1"/>
</dbReference>
<keyword evidence="3" id="KW-0547">Nucleotide-binding</keyword>
<dbReference type="InterPro" id="IPR001650">
    <property type="entry name" value="Helicase_C-like"/>
</dbReference>
<evidence type="ECO:0000313" key="3">
    <source>
        <dbReference type="EMBL" id="MSU01904.1"/>
    </source>
</evidence>
<dbReference type="Pfam" id="PF00271">
    <property type="entry name" value="Helicase_C"/>
    <property type="match status" value="1"/>
</dbReference>
<dbReference type="PANTHER" id="PTHR45766">
    <property type="entry name" value="DNA ANNEALING HELICASE AND ENDONUCLEASE ZRANB3 FAMILY MEMBER"/>
    <property type="match status" value="1"/>
</dbReference>
<evidence type="ECO:0000256" key="1">
    <source>
        <dbReference type="ARBA" id="ARBA00022801"/>
    </source>
</evidence>
<dbReference type="EMBL" id="VUNQ01000021">
    <property type="protein sequence ID" value="MSU01904.1"/>
    <property type="molecule type" value="Genomic_DNA"/>
</dbReference>
<gene>
    <name evidence="3" type="ORF">FYJ83_10530</name>
</gene>
<keyword evidence="3" id="KW-0067">ATP-binding</keyword>
<dbReference type="PANTHER" id="PTHR45766:SF6">
    <property type="entry name" value="SWI_SNF-RELATED MATRIX-ASSOCIATED ACTIN-DEPENDENT REGULATOR OF CHROMATIN SUBFAMILY A-LIKE PROTEIN 1"/>
    <property type="match status" value="1"/>
</dbReference>
<keyword evidence="3" id="KW-0347">Helicase</keyword>
<feature type="domain" description="Helicase ATP-binding" evidence="2">
    <location>
        <begin position="38"/>
        <end position="185"/>
    </location>
</feature>
<dbReference type="Proteomes" id="UP000469523">
    <property type="component" value="Unassembled WGS sequence"/>
</dbReference>
<keyword evidence="4" id="KW-1185">Reference proteome</keyword>
<keyword evidence="1" id="KW-0378">Hydrolase</keyword>
<evidence type="ECO:0000313" key="4">
    <source>
        <dbReference type="Proteomes" id="UP000469523"/>
    </source>
</evidence>
<reference evidence="3 4" key="1">
    <citation type="submission" date="2019-09" db="EMBL/GenBank/DDBJ databases">
        <title>In-depth cultivation of the pig gut microbiome towards novel bacterial diversity and tailored functional studies.</title>
        <authorList>
            <person name="Wylensek D."/>
            <person name="Hitch T.C.A."/>
            <person name="Clavel T."/>
        </authorList>
    </citation>
    <scope>NUCLEOTIDE SEQUENCE [LARGE SCALE GENOMIC DNA]</scope>
    <source>
        <strain evidence="3 4">WCA3-693-APC-4?</strain>
    </source>
</reference>
<dbReference type="GO" id="GO:0016787">
    <property type="term" value="F:hydrolase activity"/>
    <property type="evidence" value="ECO:0007669"/>
    <property type="project" value="UniProtKB-KW"/>
</dbReference>
<sequence length="460" mass="52796">MDYIEFLNEKRITAKSSGFEVNRDRLNPLLFDYQKDIVKWALKKGKAAIWSGTGTGKTNMELEFAKQVHIETGGNTLIVAPLAVAHQTVVEGRKFNYQVNICRKQEDVKTGINITNYEMIEHFDPSKFQAIILDESSILKSFTGKYRTLLIEMFKDTPYKLSASATPSPNDYMEIGNHAEFTGIMTRTEMLSTFFVHDAGDTGKWRLKGHAQDKFWEWIATWAVVLQKPSDLGYSDEGFILPELRIHEIIVESPKDPFVLIPKIAQTLQERRQARRDSLETRVAKVAEIVNSTDEQFVVWCDLNDESKALKNAIDKSVEVRGSDKPEHKIDTAMDFVDGKVENLVSKPSIFGFGMNWQHCNKMVFTGLSDSYEQYYQAIRRIYRYGQKREVDIYIVTSEAEGAVKDNIERKEKDAENMINEMVKHTQKILTEEIHGTTKETIGYYPTEKMKLPEWLKGVA</sequence>
<dbReference type="GO" id="GO:0003677">
    <property type="term" value="F:DNA binding"/>
    <property type="evidence" value="ECO:0007669"/>
    <property type="project" value="InterPro"/>
</dbReference>
<dbReference type="Pfam" id="PF04851">
    <property type="entry name" value="ResIII"/>
    <property type="match status" value="1"/>
</dbReference>
<dbReference type="SUPFAM" id="SSF52540">
    <property type="entry name" value="P-loop containing nucleoside triphosphate hydrolases"/>
    <property type="match status" value="2"/>
</dbReference>
<dbReference type="InterPro" id="IPR027417">
    <property type="entry name" value="P-loop_NTPase"/>
</dbReference>
<dbReference type="RefSeq" id="WP_154440407.1">
    <property type="nucleotide sequence ID" value="NZ_VUNQ01000021.1"/>
</dbReference>
<dbReference type="GO" id="GO:0006281">
    <property type="term" value="P:DNA repair"/>
    <property type="evidence" value="ECO:0007669"/>
    <property type="project" value="TreeGrafter"/>
</dbReference>
<evidence type="ECO:0000259" key="2">
    <source>
        <dbReference type="PROSITE" id="PS51192"/>
    </source>
</evidence>
<proteinExistence type="predicted"/>
<organism evidence="3 4">
    <name type="scientific">Tissierella pigra</name>
    <dbReference type="NCBI Taxonomy" id="2607614"/>
    <lineage>
        <taxon>Bacteria</taxon>
        <taxon>Bacillati</taxon>
        <taxon>Bacillota</taxon>
        <taxon>Tissierellia</taxon>
        <taxon>Tissierellales</taxon>
        <taxon>Tissierellaceae</taxon>
        <taxon>Tissierella</taxon>
    </lineage>
</organism>
<dbReference type="InterPro" id="IPR006935">
    <property type="entry name" value="Helicase/UvrB_N"/>
</dbReference>
<dbReference type="GO" id="GO:0004386">
    <property type="term" value="F:helicase activity"/>
    <property type="evidence" value="ECO:0007669"/>
    <property type="project" value="UniProtKB-KW"/>
</dbReference>